<keyword evidence="1" id="KW-0812">Transmembrane</keyword>
<dbReference type="EMBL" id="AP019697">
    <property type="protein sequence ID" value="BBK24240.1"/>
    <property type="molecule type" value="Genomic_DNA"/>
</dbReference>
<name>A0A8D4UTD1_9FIRM</name>
<dbReference type="KEGG" id="dho:Dia5BBH33_01750"/>
<protein>
    <submittedName>
        <fullName evidence="2">Uncharacterized protein</fullName>
    </submittedName>
</protein>
<proteinExistence type="predicted"/>
<feature type="transmembrane region" description="Helical" evidence="1">
    <location>
        <begin position="40"/>
        <end position="61"/>
    </location>
</feature>
<gene>
    <name evidence="2" type="ORF">Dia5BBH33_01750</name>
</gene>
<dbReference type="Proteomes" id="UP000320585">
    <property type="component" value="Chromosome"/>
</dbReference>
<evidence type="ECO:0000313" key="3">
    <source>
        <dbReference type="Proteomes" id="UP000320585"/>
    </source>
</evidence>
<keyword evidence="1" id="KW-1133">Transmembrane helix</keyword>
<feature type="transmembrane region" description="Helical" evidence="1">
    <location>
        <begin position="100"/>
        <end position="120"/>
    </location>
</feature>
<accession>A0A8D4UTD1</accession>
<organism evidence="2 3">
    <name type="scientific">Dialister hominis</name>
    <dbReference type="NCBI Taxonomy" id="2582419"/>
    <lineage>
        <taxon>Bacteria</taxon>
        <taxon>Bacillati</taxon>
        <taxon>Bacillota</taxon>
        <taxon>Negativicutes</taxon>
        <taxon>Veillonellales</taxon>
        <taxon>Veillonellaceae</taxon>
        <taxon>Dialister</taxon>
    </lineage>
</organism>
<evidence type="ECO:0000313" key="2">
    <source>
        <dbReference type="EMBL" id="BBK24240.1"/>
    </source>
</evidence>
<reference evidence="3" key="1">
    <citation type="submission" date="2019-05" db="EMBL/GenBank/DDBJ databases">
        <title>Complete genome sequencing of Dialister sp. strain 5BBH33.</title>
        <authorList>
            <person name="Sakamoto M."/>
            <person name="Murakami T."/>
            <person name="Mori H."/>
        </authorList>
    </citation>
    <scope>NUCLEOTIDE SEQUENCE [LARGE SCALE GENOMIC DNA]</scope>
    <source>
        <strain evidence="3">5BBH33</strain>
    </source>
</reference>
<sequence length="153" mass="17590">MIQTLLFLAGDYVALVLAGVFSLFIRNELITRTVFHVSPAYLYLWVPLVFMAFIFYEGLYSWRYLTYEITKKLIFASLGDIVFAVVLMFFTHIAGDVSRLFVFLYGILAYMLLCIFRVIISRMMKKMSFFQTPVLIVACSPVILYLGSIWAAG</sequence>
<keyword evidence="3" id="KW-1185">Reference proteome</keyword>
<evidence type="ECO:0000256" key="1">
    <source>
        <dbReference type="SAM" id="Phobius"/>
    </source>
</evidence>
<keyword evidence="1" id="KW-0472">Membrane</keyword>
<feature type="transmembrane region" description="Helical" evidence="1">
    <location>
        <begin position="73"/>
        <end position="94"/>
    </location>
</feature>
<feature type="transmembrane region" description="Helical" evidence="1">
    <location>
        <begin position="132"/>
        <end position="152"/>
    </location>
</feature>
<feature type="transmembrane region" description="Helical" evidence="1">
    <location>
        <begin position="5"/>
        <end position="25"/>
    </location>
</feature>
<dbReference type="AlphaFoldDB" id="A0A8D4UTD1"/>